<feature type="domain" description="J" evidence="7">
    <location>
        <begin position="1195"/>
        <end position="1261"/>
    </location>
</feature>
<evidence type="ECO:0000256" key="3">
    <source>
        <dbReference type="ARBA" id="ARBA00022741"/>
    </source>
</evidence>
<evidence type="ECO:0000313" key="11">
    <source>
        <dbReference type="Proteomes" id="UP000078540"/>
    </source>
</evidence>
<dbReference type="SUPFAM" id="SSF49562">
    <property type="entry name" value="C2 domain (Calcium/lipid-binding domain, CaLB)"/>
    <property type="match status" value="1"/>
</dbReference>
<dbReference type="GO" id="GO:0030136">
    <property type="term" value="C:clathrin-coated vesicle"/>
    <property type="evidence" value="ECO:0007669"/>
    <property type="project" value="UniProtKB-SubCell"/>
</dbReference>
<dbReference type="SMART" id="SM00271">
    <property type="entry name" value="DnaJ"/>
    <property type="match status" value="1"/>
</dbReference>
<dbReference type="Gene3D" id="2.60.40.1110">
    <property type="match status" value="1"/>
</dbReference>
<dbReference type="InterPro" id="IPR029023">
    <property type="entry name" value="Tensin_phosphatase"/>
</dbReference>
<evidence type="ECO:0000259" key="9">
    <source>
        <dbReference type="PROSITE" id="PS51182"/>
    </source>
</evidence>
<evidence type="ECO:0000256" key="1">
    <source>
        <dbReference type="ARBA" id="ARBA00004132"/>
    </source>
</evidence>
<dbReference type="GO" id="GO:0005524">
    <property type="term" value="F:ATP binding"/>
    <property type="evidence" value="ECO:0007669"/>
    <property type="project" value="InterPro"/>
</dbReference>
<dbReference type="Gene3D" id="1.10.287.110">
    <property type="entry name" value="DnaJ domain"/>
    <property type="match status" value="1"/>
</dbReference>
<evidence type="ECO:0000313" key="10">
    <source>
        <dbReference type="EMBL" id="KYM82862.1"/>
    </source>
</evidence>
<dbReference type="InterPro" id="IPR011009">
    <property type="entry name" value="Kinase-like_dom_sf"/>
</dbReference>
<dbReference type="PANTHER" id="PTHR22967">
    <property type="entry name" value="SERINE/THREONINE PROTEIN KINASE"/>
    <property type="match status" value="1"/>
</dbReference>
<dbReference type="GO" id="GO:0035612">
    <property type="term" value="F:AP-2 adaptor complex binding"/>
    <property type="evidence" value="ECO:0007669"/>
    <property type="project" value="TreeGrafter"/>
</dbReference>
<dbReference type="FunFam" id="1.10.287.110:FF:000002">
    <property type="entry name" value="putative tyrosine-protein phosphatase auxilin isoform X2"/>
    <property type="match status" value="1"/>
</dbReference>
<evidence type="ECO:0000256" key="2">
    <source>
        <dbReference type="ARBA" id="ARBA00005490"/>
    </source>
</evidence>
<sequence length="1261" mass="138653">MFLCNYRLVFDIAKCDIGDRWHLKLVINAAAACAEDIAAPIWPHGIGCPQQRVCKSGLFEKVPNCPSRQIQGKMSDYLRSALGYLNGGTGGNEYVGQMLDINNVKLRVTRLIAEGGWALVFAVEDVATGKEYALKRLIAADEDANRVIIQEIETLKRLSNHPNIIQFLYAQRLEREERKGYEYLVVTELCPGGTVADILRNVSVNTLTLAQVCKIAYQATRAVHHMHSQQPEPFVHRDIKLENFLLGRDGLVKLCDFGSASTQQILPDPSWNAQKRATLEDQMAKCTTPMYRAPEMMDTWNNEPIGPPVDCWALGCILYSLITLRHPFPEGNKLAIVNGKYPPLPPNPRYACLHDLVKGCLQISPIQRLTTAQLLERLAAIAESNNFDLREPPRIEVTIKPSPPPRPTPPPPPPPSSSVPTSASRSTAPVTMPPPRPAPVQTTVSKIPAAQSSTGLFNSLKGGAGNILRNLKDTSSKVMHTVQQSMARTELDASYLTSRILIMPYPADGIESAYRANHVEDVRVFLNTRHPPPAKIQLYNLSRGRPNVTRLPGRHIDCSFAYATPESNAPMLFALYQICQDIYQYLNADFNHVVVLYCTDGYRASATVACTLLIHCRALITVEEAIALFTTRRCQPPHLQPSELRSINYMSMLSSDRPPHTKPLVLRSVIIQPVPLFTRAKDGCRPYIEIYSNGALVFTTKKANYEEMKLFGMMEGKVCLILGDAAVRGDVTLVIYHARQQLGRVIGIKIASLHFHTGYVPITESALTFEKRDLDDAPEIGGKFCIVLNVMIGEENSKLSRVPAPWEAETCIKLVPDPLFGSTLEMEETLENFRTTSHQEEAQKVSSNETDKILQHEAVPQQQLEQPKEEKSIKIEENSFQEADLLNLGMPDNTNNTSNTLATAAANPELDIFSSSSQNESDLLGGFGVSASQAEAANSIPLINNNASTDLLFGHDNSATRSSNTSNLNNSNLNMNDLLFGQHQTTSSKEVNDLMFDPLGGNVSGNLLGDIATDTANTAKSPNSEENFPRNASVPNFAAQANKDPFANLTGSLGAGLAGSWNGTPRNSNTPQSASPAPASTPIHSSPNTMHKTNATTNETNGANSGASDVFSGKAKEKTSGDAFEDLLGSQGYNFFSSRKADKDSPKTINQMRKVEAAKSMDPDRLKIAEWTEGKKGNLRALLCSLHTVLWPEAERWQRCEMHQLVTAADVKKAYRKACLAVHPDKQAGTANENIAKLIFMELNNAWSTFENDASQQNLFS</sequence>
<dbReference type="STRING" id="520822.A0A195BF94"/>
<feature type="region of interest" description="Disordered" evidence="5">
    <location>
        <begin position="1057"/>
        <end position="1114"/>
    </location>
</feature>
<dbReference type="InterPro" id="IPR036869">
    <property type="entry name" value="J_dom_sf"/>
</dbReference>
<dbReference type="InterPro" id="IPR029021">
    <property type="entry name" value="Prot-tyrosine_phosphatase-like"/>
</dbReference>
<dbReference type="GO" id="GO:0045747">
    <property type="term" value="P:positive regulation of Notch signaling pathway"/>
    <property type="evidence" value="ECO:0007669"/>
    <property type="project" value="TreeGrafter"/>
</dbReference>
<dbReference type="Pfam" id="PF00069">
    <property type="entry name" value="Pkinase"/>
    <property type="match status" value="1"/>
</dbReference>
<evidence type="ECO:0000259" key="6">
    <source>
        <dbReference type="PROSITE" id="PS50011"/>
    </source>
</evidence>
<dbReference type="PROSITE" id="PS00108">
    <property type="entry name" value="PROTEIN_KINASE_ST"/>
    <property type="match status" value="1"/>
</dbReference>
<dbReference type="PROSITE" id="PS50076">
    <property type="entry name" value="DNAJ_2"/>
    <property type="match status" value="1"/>
</dbReference>
<dbReference type="Gene3D" id="3.90.190.10">
    <property type="entry name" value="Protein tyrosine phosphatase superfamily"/>
    <property type="match status" value="1"/>
</dbReference>
<dbReference type="InterPro" id="IPR001623">
    <property type="entry name" value="DnaJ_domain"/>
</dbReference>
<evidence type="ECO:0000259" key="8">
    <source>
        <dbReference type="PROSITE" id="PS51181"/>
    </source>
</evidence>
<gene>
    <name evidence="10" type="ORF">ALC53_06572</name>
</gene>
<name>A0A195BF94_9HYME</name>
<dbReference type="Proteomes" id="UP000078540">
    <property type="component" value="Unassembled WGS sequence"/>
</dbReference>
<dbReference type="PANTHER" id="PTHR22967:SF105">
    <property type="entry name" value="CYCLIN-G-ASSOCIATED KINASE"/>
    <property type="match status" value="1"/>
</dbReference>
<dbReference type="InterPro" id="IPR008271">
    <property type="entry name" value="Ser/Thr_kinase_AS"/>
</dbReference>
<evidence type="ECO:0000259" key="7">
    <source>
        <dbReference type="PROSITE" id="PS50076"/>
    </source>
</evidence>
<dbReference type="Gene3D" id="1.10.510.10">
    <property type="entry name" value="Transferase(Phosphotransferase) domain 1"/>
    <property type="match status" value="1"/>
</dbReference>
<feature type="domain" description="C2 tensin-type" evidence="9">
    <location>
        <begin position="661"/>
        <end position="815"/>
    </location>
</feature>
<dbReference type="PROSITE" id="PS51182">
    <property type="entry name" value="C2_TENSIN"/>
    <property type="match status" value="1"/>
</dbReference>
<dbReference type="GO" id="GO:2000369">
    <property type="term" value="P:regulation of clathrin-dependent endocytosis"/>
    <property type="evidence" value="ECO:0007669"/>
    <property type="project" value="TreeGrafter"/>
</dbReference>
<keyword evidence="4" id="KW-0968">Cytoplasmic vesicle</keyword>
<dbReference type="SUPFAM" id="SSF56112">
    <property type="entry name" value="Protein kinase-like (PK-like)"/>
    <property type="match status" value="1"/>
</dbReference>
<dbReference type="Pfam" id="PF10409">
    <property type="entry name" value="PTEN_C2"/>
    <property type="match status" value="1"/>
</dbReference>
<keyword evidence="10" id="KW-0808">Transferase</keyword>
<keyword evidence="3" id="KW-0547">Nucleotide-binding</keyword>
<organism evidence="10 11">
    <name type="scientific">Atta colombica</name>
    <dbReference type="NCBI Taxonomy" id="520822"/>
    <lineage>
        <taxon>Eukaryota</taxon>
        <taxon>Metazoa</taxon>
        <taxon>Ecdysozoa</taxon>
        <taxon>Arthropoda</taxon>
        <taxon>Hexapoda</taxon>
        <taxon>Insecta</taxon>
        <taxon>Pterygota</taxon>
        <taxon>Neoptera</taxon>
        <taxon>Endopterygota</taxon>
        <taxon>Hymenoptera</taxon>
        <taxon>Apocrita</taxon>
        <taxon>Aculeata</taxon>
        <taxon>Formicoidea</taxon>
        <taxon>Formicidae</taxon>
        <taxon>Myrmicinae</taxon>
        <taxon>Atta</taxon>
    </lineage>
</organism>
<protein>
    <submittedName>
        <fullName evidence="10">Cyclin-G-associated kinase</fullName>
    </submittedName>
</protein>
<reference evidence="10 11" key="1">
    <citation type="submission" date="2015-09" db="EMBL/GenBank/DDBJ databases">
        <title>Atta colombica WGS genome.</title>
        <authorList>
            <person name="Nygaard S."/>
            <person name="Hu H."/>
            <person name="Boomsma J."/>
            <person name="Zhang G."/>
        </authorList>
    </citation>
    <scope>NUCLEOTIDE SEQUENCE [LARGE SCALE GENOMIC DNA]</scope>
    <source>
        <strain evidence="10">Treedump-2</strain>
        <tissue evidence="10">Whole body</tissue>
    </source>
</reference>
<keyword evidence="10" id="KW-0418">Kinase</keyword>
<dbReference type="EMBL" id="KQ976504">
    <property type="protein sequence ID" value="KYM82862.1"/>
    <property type="molecule type" value="Genomic_DNA"/>
</dbReference>
<feature type="domain" description="Protein kinase" evidence="6">
    <location>
        <begin position="106"/>
        <end position="381"/>
    </location>
</feature>
<evidence type="ECO:0000256" key="5">
    <source>
        <dbReference type="SAM" id="MobiDB-lite"/>
    </source>
</evidence>
<dbReference type="AlphaFoldDB" id="A0A195BF94"/>
<dbReference type="PROSITE" id="PS50011">
    <property type="entry name" value="PROTEIN_KINASE_DOM"/>
    <property type="match status" value="1"/>
</dbReference>
<feature type="compositionally biased region" description="Pro residues" evidence="5">
    <location>
        <begin position="401"/>
        <end position="417"/>
    </location>
</feature>
<dbReference type="SMART" id="SM01326">
    <property type="entry name" value="PTEN_C2"/>
    <property type="match status" value="1"/>
</dbReference>
<feature type="compositionally biased region" description="Low complexity" evidence="5">
    <location>
        <begin position="1071"/>
        <end position="1107"/>
    </location>
</feature>
<feature type="region of interest" description="Disordered" evidence="5">
    <location>
        <begin position="391"/>
        <end position="441"/>
    </location>
</feature>
<dbReference type="SUPFAM" id="SSF46565">
    <property type="entry name" value="Chaperone J-domain"/>
    <property type="match status" value="1"/>
</dbReference>
<dbReference type="SMART" id="SM00220">
    <property type="entry name" value="S_TKc"/>
    <property type="match status" value="1"/>
</dbReference>
<dbReference type="CDD" id="cd06257">
    <property type="entry name" value="DnaJ"/>
    <property type="match status" value="1"/>
</dbReference>
<feature type="compositionally biased region" description="Low complexity" evidence="5">
    <location>
        <begin position="418"/>
        <end position="430"/>
    </location>
</feature>
<evidence type="ECO:0000256" key="4">
    <source>
        <dbReference type="ARBA" id="ARBA00023329"/>
    </source>
</evidence>
<accession>A0A195BF94</accession>
<dbReference type="InterPro" id="IPR035892">
    <property type="entry name" value="C2_domain_sf"/>
</dbReference>
<dbReference type="InterPro" id="IPR000719">
    <property type="entry name" value="Prot_kinase_dom"/>
</dbReference>
<comment type="similarity">
    <text evidence="2">Belongs to the protein kinase superfamily. AGC Ser/Thr protein kinase family. PKC subfamily.</text>
</comment>
<dbReference type="InterPro" id="IPR014020">
    <property type="entry name" value="Tensin_C2-dom"/>
</dbReference>
<dbReference type="PROSITE" id="PS51181">
    <property type="entry name" value="PPASE_TENSIN"/>
    <property type="match status" value="1"/>
</dbReference>
<feature type="compositionally biased region" description="Polar residues" evidence="5">
    <location>
        <begin position="1061"/>
        <end position="1070"/>
    </location>
</feature>
<comment type="subcellular location">
    <subcellularLocation>
        <location evidence="1">Cytoplasmic vesicle</location>
        <location evidence="1">Clathrin-coated vesicle</location>
    </subcellularLocation>
</comment>
<keyword evidence="11" id="KW-1185">Reference proteome</keyword>
<dbReference type="GO" id="GO:0004674">
    <property type="term" value="F:protein serine/threonine kinase activity"/>
    <property type="evidence" value="ECO:0007669"/>
    <property type="project" value="TreeGrafter"/>
</dbReference>
<proteinExistence type="inferred from homology"/>
<feature type="domain" description="Phosphatase tensin-type" evidence="8">
    <location>
        <begin position="482"/>
        <end position="657"/>
    </location>
</feature>
<dbReference type="SUPFAM" id="SSF52799">
    <property type="entry name" value="(Phosphotyrosine protein) phosphatases II"/>
    <property type="match status" value="1"/>
</dbReference>
<dbReference type="Pfam" id="PF00226">
    <property type="entry name" value="DnaJ"/>
    <property type="match status" value="1"/>
</dbReference>